<proteinExistence type="predicted"/>
<dbReference type="InterPro" id="IPR038902">
    <property type="entry name" value="INTS1"/>
</dbReference>
<dbReference type="GO" id="GO:0034474">
    <property type="term" value="P:U2 snRNA 3'-end processing"/>
    <property type="evidence" value="ECO:0007669"/>
    <property type="project" value="InterPro"/>
</dbReference>
<dbReference type="PANTHER" id="PTHR21224">
    <property type="entry name" value="INTEGRATOR COMPLEX SUBUNIT 1"/>
    <property type="match status" value="1"/>
</dbReference>
<evidence type="ECO:0000313" key="2">
    <source>
        <dbReference type="EMBL" id="KAF9579241.1"/>
    </source>
</evidence>
<reference evidence="2" key="1">
    <citation type="journal article" date="2020" name="Fungal Divers.">
        <title>Resolving the Mortierellaceae phylogeny through synthesis of multi-gene phylogenetics and phylogenomics.</title>
        <authorList>
            <person name="Vandepol N."/>
            <person name="Liber J."/>
            <person name="Desiro A."/>
            <person name="Na H."/>
            <person name="Kennedy M."/>
            <person name="Barry K."/>
            <person name="Grigoriev I.V."/>
            <person name="Miller A.N."/>
            <person name="O'Donnell K."/>
            <person name="Stajich J.E."/>
            <person name="Bonito G."/>
        </authorList>
    </citation>
    <scope>NUCLEOTIDE SEQUENCE</scope>
    <source>
        <strain evidence="2">KOD1015</strain>
    </source>
</reference>
<evidence type="ECO:0000313" key="3">
    <source>
        <dbReference type="Proteomes" id="UP000780801"/>
    </source>
</evidence>
<dbReference type="Proteomes" id="UP000780801">
    <property type="component" value="Unassembled WGS sequence"/>
</dbReference>
<protein>
    <submittedName>
        <fullName evidence="2">Integrator complex subunit 1</fullName>
    </submittedName>
</protein>
<dbReference type="OrthoDB" id="19938at2759"/>
<organism evidence="2 3">
    <name type="scientific">Lunasporangiospora selenospora</name>
    <dbReference type="NCBI Taxonomy" id="979761"/>
    <lineage>
        <taxon>Eukaryota</taxon>
        <taxon>Fungi</taxon>
        <taxon>Fungi incertae sedis</taxon>
        <taxon>Mucoromycota</taxon>
        <taxon>Mortierellomycotina</taxon>
        <taxon>Mortierellomycetes</taxon>
        <taxon>Mortierellales</taxon>
        <taxon>Mortierellaceae</taxon>
        <taxon>Lunasporangiospora</taxon>
    </lineage>
</organism>
<accession>A0A9P6FQA8</accession>
<dbReference type="EMBL" id="JAABOA010002920">
    <property type="protein sequence ID" value="KAF9579241.1"/>
    <property type="molecule type" value="Genomic_DNA"/>
</dbReference>
<dbReference type="AlphaFoldDB" id="A0A9P6FQA8"/>
<evidence type="ECO:0000256" key="1">
    <source>
        <dbReference type="SAM" id="MobiDB-lite"/>
    </source>
</evidence>
<feature type="compositionally biased region" description="Low complexity" evidence="1">
    <location>
        <begin position="252"/>
        <end position="263"/>
    </location>
</feature>
<sequence>MPVIRALLEICISQHYTFPPPNYTSRSEPITAERLVRQSLMAEQQDRETVLSWEYESLKVQGKWDQQQGSTLNADDSEYVGWLMKLDFGPSQPARAPPPEVLQQLRAMNERFGLGMKLASSRDPDYLGRMVGTNDDATWVDRLLRDVPEILNALPASTLCARYCRSILLSASVSEEADKIGKAGASSTVQVDANVKKKLVKYLENVMDTSSAALHVFDNQDVSSRFQEARDIFEYFLVRLGSASPKNISEGSSLDPDTSTSSDMPGLSSKLVRETKNAMELLFQGSSESLRWPQVLLQTIARTSGTGFVWKSMQWLGALLLMEDDIKWIVNSLDFLLKVEGDDDRIIEQSLLTIADLFLARPLVWEWIIREKEAILGLLSKRVSLYVAKADNVMDEVVQSNIPGLRSVESKIQVPLSGGFVMNTYPEIIRLILMALTADDSSKQDGSTWSRLFIHEDGSSKRLLDGQPLLTSEHPLKNDLEWRLWLVMTSRDPSLTRVALDGLNLVQLLEIAQTSFGIDIKAAQIIHQLLLTAIEDEKNQPIPTTRPDAVNAYQLTSLLKYYADHGGQVSAQALVALKAWLARDSMALSPSAKDLESDRFLPPKVELPNFFQLAANGGDESR</sequence>
<feature type="region of interest" description="Disordered" evidence="1">
    <location>
        <begin position="246"/>
        <end position="266"/>
    </location>
</feature>
<dbReference type="GO" id="GO:0032039">
    <property type="term" value="C:integrator complex"/>
    <property type="evidence" value="ECO:0007669"/>
    <property type="project" value="InterPro"/>
</dbReference>
<name>A0A9P6FQA8_9FUNG</name>
<dbReference type="PANTHER" id="PTHR21224:SF1">
    <property type="entry name" value="INTEGRATOR COMPLEX SUBUNIT 1"/>
    <property type="match status" value="1"/>
</dbReference>
<keyword evidence="3" id="KW-1185">Reference proteome</keyword>
<comment type="caution">
    <text evidence="2">The sequence shown here is derived from an EMBL/GenBank/DDBJ whole genome shotgun (WGS) entry which is preliminary data.</text>
</comment>
<gene>
    <name evidence="2" type="primary">INTS1_1</name>
    <name evidence="2" type="ORF">BGW38_004584</name>
</gene>